<dbReference type="Proteomes" id="UP000214566">
    <property type="component" value="Unassembled WGS sequence"/>
</dbReference>
<dbReference type="GO" id="GO:0006878">
    <property type="term" value="P:intracellular copper ion homeostasis"/>
    <property type="evidence" value="ECO:0007669"/>
    <property type="project" value="InterPro"/>
</dbReference>
<dbReference type="InterPro" id="IPR007939">
    <property type="entry name" value="Cu-R_B_prcur"/>
</dbReference>
<organism evidence="3 4">
    <name type="scientific">Thiomonas delicata</name>
    <name type="common">Thiomonas cuprina</name>
    <dbReference type="NCBI Taxonomy" id="364030"/>
    <lineage>
        <taxon>Bacteria</taxon>
        <taxon>Pseudomonadati</taxon>
        <taxon>Pseudomonadota</taxon>
        <taxon>Betaproteobacteria</taxon>
        <taxon>Burkholderiales</taxon>
        <taxon>Thiomonas</taxon>
    </lineage>
</organism>
<evidence type="ECO:0000256" key="2">
    <source>
        <dbReference type="SAM" id="SignalP"/>
    </source>
</evidence>
<sequence>MRLQYVNKALALAIAGLAIAPVWAQGMDMSGMNMPGMETPAASASTPADHPTSPTKAPPKSGDMGGMNMSGMNMQGMEGTSSHASKSASTLSPKPSTVPHDMKGMDMPGMQMQGMGTATQPTTNGKMQGMQDATLSQPRSADAYSDGYTLTTGPSIPPGVKPPRLADQENFGSVLVDRLERAYTRDGNWTAYDVQAWFGRDFNRLMIKAEGDASQGRLQDARTELLWDHAIAAFWDTQVGVRHDNGSGPDRNWLAFGVQGLAPYWFDVEATGYLGNEGRSALRLATSYDLLITQRVVLQPRIEANLYGKDDPARQIGSGLSDATAALRLRYEFTRQFAPYVGVEWSGKFGRSADFARIAGEKTRQTAVVAGLRFWF</sequence>
<keyword evidence="4" id="KW-1185">Reference proteome</keyword>
<evidence type="ECO:0000256" key="1">
    <source>
        <dbReference type="SAM" id="MobiDB-lite"/>
    </source>
</evidence>
<dbReference type="EMBL" id="FLMQ01000056">
    <property type="protein sequence ID" value="SBP89140.1"/>
    <property type="molecule type" value="Genomic_DNA"/>
</dbReference>
<dbReference type="GO" id="GO:0005507">
    <property type="term" value="F:copper ion binding"/>
    <property type="evidence" value="ECO:0007669"/>
    <property type="project" value="InterPro"/>
</dbReference>
<keyword evidence="2" id="KW-0732">Signal</keyword>
<feature type="chain" id="PRO_5013302984" evidence="2">
    <location>
        <begin position="25"/>
        <end position="376"/>
    </location>
</feature>
<accession>A0A238D7K5</accession>
<dbReference type="RefSeq" id="WP_094161297.1">
    <property type="nucleotide sequence ID" value="NZ_LT592171.1"/>
</dbReference>
<evidence type="ECO:0000313" key="3">
    <source>
        <dbReference type="EMBL" id="SBP89140.1"/>
    </source>
</evidence>
<dbReference type="AlphaFoldDB" id="A0A238D7K5"/>
<feature type="compositionally biased region" description="Low complexity" evidence="1">
    <location>
        <begin position="66"/>
        <end position="92"/>
    </location>
</feature>
<reference evidence="3 4" key="1">
    <citation type="submission" date="2016-06" db="EMBL/GenBank/DDBJ databases">
        <authorList>
            <person name="Kjaerup R.B."/>
            <person name="Dalgaard T.S."/>
            <person name="Juul-Madsen H.R."/>
        </authorList>
    </citation>
    <scope>NUCLEOTIDE SEQUENCE [LARGE SCALE GENOMIC DNA]</scope>
    <source>
        <strain evidence="3 4">DSM 16361</strain>
    </source>
</reference>
<dbReference type="GO" id="GO:0009279">
    <property type="term" value="C:cell outer membrane"/>
    <property type="evidence" value="ECO:0007669"/>
    <property type="project" value="InterPro"/>
</dbReference>
<proteinExistence type="predicted"/>
<feature type="region of interest" description="Disordered" evidence="1">
    <location>
        <begin position="34"/>
        <end position="98"/>
    </location>
</feature>
<protein>
    <submittedName>
        <fullName evidence="3">Putative Copper resistance protein B (CopB)</fullName>
    </submittedName>
</protein>
<evidence type="ECO:0000313" key="4">
    <source>
        <dbReference type="Proteomes" id="UP000214566"/>
    </source>
</evidence>
<feature type="signal peptide" evidence="2">
    <location>
        <begin position="1"/>
        <end position="24"/>
    </location>
</feature>
<gene>
    <name evidence="3" type="ORF">THIARS_70760</name>
</gene>
<dbReference type="OrthoDB" id="9778934at2"/>
<name>A0A238D7K5_THIDL</name>
<dbReference type="Pfam" id="PF05275">
    <property type="entry name" value="CopB"/>
    <property type="match status" value="1"/>
</dbReference>